<sequence length="97" mass="10925">MDKKGEPRPDVPNPPNANIIPSCQMWDICPFSSWFFVIVHTPPRIFTTLSPIPTTVLVYLDGDISYPASLAALRLYWAPESPQTDLGQIDYHSHTKV</sequence>
<gene>
    <name evidence="1" type="ORF">PAAG_12021</name>
</gene>
<dbReference type="GeneID" id="26970814"/>
<dbReference type="KEGG" id="pbl:PAAG_12021"/>
<reference evidence="1 2" key="1">
    <citation type="journal article" date="2011" name="PLoS Genet.">
        <title>Comparative genomic analysis of human fungal pathogens causing paracoccidioidomycosis.</title>
        <authorList>
            <person name="Desjardins C.A."/>
            <person name="Champion M.D."/>
            <person name="Holder J.W."/>
            <person name="Muszewska A."/>
            <person name="Goldberg J."/>
            <person name="Bailao A.M."/>
            <person name="Brigido M.M."/>
            <person name="Ferreira M.E."/>
            <person name="Garcia A.M."/>
            <person name="Grynberg M."/>
            <person name="Gujja S."/>
            <person name="Heiman D.I."/>
            <person name="Henn M.R."/>
            <person name="Kodira C.D."/>
            <person name="Leon-Narvaez H."/>
            <person name="Longo L.V."/>
            <person name="Ma L.J."/>
            <person name="Malavazi I."/>
            <person name="Matsuo A.L."/>
            <person name="Morais F.V."/>
            <person name="Pereira M."/>
            <person name="Rodriguez-Brito S."/>
            <person name="Sakthikumar S."/>
            <person name="Salem-Izacc S.M."/>
            <person name="Sykes S.M."/>
            <person name="Teixeira M.M."/>
            <person name="Vallejo M.C."/>
            <person name="Walter M.E."/>
            <person name="Yandava C."/>
            <person name="Young S."/>
            <person name="Zeng Q."/>
            <person name="Zucker J."/>
            <person name="Felipe M.S."/>
            <person name="Goldman G.H."/>
            <person name="Haas B.J."/>
            <person name="McEwen J.G."/>
            <person name="Nino-Vega G."/>
            <person name="Puccia R."/>
            <person name="San-Blas G."/>
            <person name="Soares C.M."/>
            <person name="Birren B.W."/>
            <person name="Cuomo C.A."/>
        </authorList>
    </citation>
    <scope>NUCLEOTIDE SEQUENCE [LARGE SCALE GENOMIC DNA]</scope>
    <source>
        <strain evidence="2">ATCC MYA-826 / Pb01</strain>
    </source>
</reference>
<proteinExistence type="predicted"/>
<dbReference type="Proteomes" id="UP000002059">
    <property type="component" value="Partially assembled WGS sequence"/>
</dbReference>
<name>A0A0A2V0D9_PARBA</name>
<keyword evidence="2" id="KW-1185">Reference proteome</keyword>
<organism evidence="1 2">
    <name type="scientific">Paracoccidioides lutzii (strain ATCC MYA-826 / Pb01)</name>
    <name type="common">Paracoccidioides brasiliensis</name>
    <dbReference type="NCBI Taxonomy" id="502779"/>
    <lineage>
        <taxon>Eukaryota</taxon>
        <taxon>Fungi</taxon>
        <taxon>Dikarya</taxon>
        <taxon>Ascomycota</taxon>
        <taxon>Pezizomycotina</taxon>
        <taxon>Eurotiomycetes</taxon>
        <taxon>Eurotiomycetidae</taxon>
        <taxon>Onygenales</taxon>
        <taxon>Ajellomycetaceae</taxon>
        <taxon>Paracoccidioides</taxon>
    </lineage>
</organism>
<evidence type="ECO:0000313" key="2">
    <source>
        <dbReference type="Proteomes" id="UP000002059"/>
    </source>
</evidence>
<dbReference type="HOGENOM" id="CLU_2347289_0_0_1"/>
<protein>
    <submittedName>
        <fullName evidence="1">Uncharacterized protein</fullName>
    </submittedName>
</protein>
<dbReference type="AlphaFoldDB" id="A0A0A2V0D9"/>
<accession>A0A0A2V0D9</accession>
<evidence type="ECO:0000313" key="1">
    <source>
        <dbReference type="EMBL" id="KGQ01251.1"/>
    </source>
</evidence>
<dbReference type="VEuPathDB" id="FungiDB:PAAG_12021"/>
<dbReference type="RefSeq" id="XP_015702792.1">
    <property type="nucleotide sequence ID" value="XM_015847567.1"/>
</dbReference>
<dbReference type="EMBL" id="KN294005">
    <property type="protein sequence ID" value="KGQ01251.1"/>
    <property type="molecule type" value="Genomic_DNA"/>
</dbReference>